<dbReference type="InterPro" id="IPR011008">
    <property type="entry name" value="Dimeric_a/b-barrel"/>
</dbReference>
<dbReference type="SUPFAM" id="SSF54909">
    <property type="entry name" value="Dimeric alpha+beta barrel"/>
    <property type="match status" value="1"/>
</dbReference>
<feature type="domain" description="YCII-related" evidence="2">
    <location>
        <begin position="37"/>
        <end position="126"/>
    </location>
</feature>
<dbReference type="PANTHER" id="PTHR33606">
    <property type="entry name" value="PROTEIN YCII"/>
    <property type="match status" value="1"/>
</dbReference>
<comment type="caution">
    <text evidence="3">The sequence shown here is derived from an EMBL/GenBank/DDBJ whole genome shotgun (WGS) entry which is preliminary data.</text>
</comment>
<dbReference type="InterPro" id="IPR005545">
    <property type="entry name" value="YCII"/>
</dbReference>
<dbReference type="Proteomes" id="UP001499854">
    <property type="component" value="Unassembled WGS sequence"/>
</dbReference>
<dbReference type="Gene3D" id="3.30.70.1060">
    <property type="entry name" value="Dimeric alpha+beta barrel"/>
    <property type="match status" value="1"/>
</dbReference>
<dbReference type="EMBL" id="BAAAQM010000025">
    <property type="protein sequence ID" value="GAA1979030.1"/>
    <property type="molecule type" value="Genomic_DNA"/>
</dbReference>
<comment type="similarity">
    <text evidence="1">Belongs to the YciI family.</text>
</comment>
<organism evidence="3 4">
    <name type="scientific">Catenulispora subtropica</name>
    <dbReference type="NCBI Taxonomy" id="450798"/>
    <lineage>
        <taxon>Bacteria</taxon>
        <taxon>Bacillati</taxon>
        <taxon>Actinomycetota</taxon>
        <taxon>Actinomycetes</taxon>
        <taxon>Catenulisporales</taxon>
        <taxon>Catenulisporaceae</taxon>
        <taxon>Catenulispora</taxon>
    </lineage>
</organism>
<evidence type="ECO:0000256" key="1">
    <source>
        <dbReference type="ARBA" id="ARBA00007689"/>
    </source>
</evidence>
<accession>A0ABN2S227</accession>
<evidence type="ECO:0000259" key="2">
    <source>
        <dbReference type="Pfam" id="PF03795"/>
    </source>
</evidence>
<dbReference type="PANTHER" id="PTHR33606:SF3">
    <property type="entry name" value="PROTEIN YCII"/>
    <property type="match status" value="1"/>
</dbReference>
<dbReference type="InterPro" id="IPR051807">
    <property type="entry name" value="Sec-metab_biosynth-assoc"/>
</dbReference>
<keyword evidence="4" id="KW-1185">Reference proteome</keyword>
<gene>
    <name evidence="3" type="ORF">GCM10009838_44990</name>
</gene>
<reference evidence="3 4" key="1">
    <citation type="journal article" date="2019" name="Int. J. Syst. Evol. Microbiol.">
        <title>The Global Catalogue of Microorganisms (GCM) 10K type strain sequencing project: providing services to taxonomists for standard genome sequencing and annotation.</title>
        <authorList>
            <consortium name="The Broad Institute Genomics Platform"/>
            <consortium name="The Broad Institute Genome Sequencing Center for Infectious Disease"/>
            <person name="Wu L."/>
            <person name="Ma J."/>
        </authorList>
    </citation>
    <scope>NUCLEOTIDE SEQUENCE [LARGE SCALE GENOMIC DNA]</scope>
    <source>
        <strain evidence="3 4">JCM 16013</strain>
    </source>
</reference>
<sequence>MFLPLDERETPAAIDPGAGTLAWESFAALDRLIGCRMDFFCYHRDRAGSLPLRQALLEEHWSYMDRFEEQMIARGPVFEEEGDDAGLLGSVHIATFSDAAAARTFAFEEPGYQAGAYRDVMLRRWRNDLGRTMWEFPGGRPDGDGYVVVGLGVTAPVAQAVGPADAGGLVGGLIAYGPLLSDDGRTWVGTAALLRAPDRDTARAVLGGDAGRYTEIEVHSWEFGGRR</sequence>
<protein>
    <submittedName>
        <fullName evidence="3">YciI family protein</fullName>
    </submittedName>
</protein>
<dbReference type="Pfam" id="PF03795">
    <property type="entry name" value="YCII"/>
    <property type="match status" value="1"/>
</dbReference>
<evidence type="ECO:0000313" key="3">
    <source>
        <dbReference type="EMBL" id="GAA1979030.1"/>
    </source>
</evidence>
<name>A0ABN2S227_9ACTN</name>
<proteinExistence type="inferred from homology"/>
<evidence type="ECO:0000313" key="4">
    <source>
        <dbReference type="Proteomes" id="UP001499854"/>
    </source>
</evidence>